<gene>
    <name evidence="2" type="ORF">NZ47_03940</name>
</gene>
<dbReference type="RefSeq" id="WP_039206685.1">
    <property type="nucleotide sequence ID" value="NZ_JSCE01000083.1"/>
</dbReference>
<dbReference type="STRING" id="82374.NZ47_03940"/>
<proteinExistence type="predicted"/>
<keyword evidence="1" id="KW-0812">Transmembrane</keyword>
<keyword evidence="3" id="KW-1185">Reference proteome</keyword>
<evidence type="ECO:0000313" key="2">
    <source>
        <dbReference type="EMBL" id="KHM52568.1"/>
    </source>
</evidence>
<accession>A0A0B2K0U2</accession>
<feature type="transmembrane region" description="Helical" evidence="1">
    <location>
        <begin position="135"/>
        <end position="153"/>
    </location>
</feature>
<organism evidence="2 3">
    <name type="scientific">Anaerovibrio lipolyticus</name>
    <dbReference type="NCBI Taxonomy" id="82374"/>
    <lineage>
        <taxon>Bacteria</taxon>
        <taxon>Bacillati</taxon>
        <taxon>Bacillota</taxon>
        <taxon>Negativicutes</taxon>
        <taxon>Selenomonadales</taxon>
        <taxon>Selenomonadaceae</taxon>
        <taxon>Anaerovibrio</taxon>
    </lineage>
</organism>
<keyword evidence="1" id="KW-1133">Transmembrane helix</keyword>
<name>A0A0B2K0U2_9FIRM</name>
<keyword evidence="1" id="KW-0472">Membrane</keyword>
<dbReference type="EMBL" id="JSCE01000083">
    <property type="protein sequence ID" value="KHM52568.1"/>
    <property type="molecule type" value="Genomic_DNA"/>
</dbReference>
<sequence>MQKRLYNILFPMWLFYLLPTGVWLIILPANFLIDSLVLYFGGRYLHIKDLVKLWKRCIFRIWVIGFISDILGALLILAVALLVDKICPEWNTFYFPGATLIAVPGVLLSAVSIFFFNRRFAFVNTDLDDRIINKLCWILAIFTAPYAMLIPLYG</sequence>
<dbReference type="Proteomes" id="UP000030993">
    <property type="component" value="Unassembled WGS sequence"/>
</dbReference>
<reference evidence="2 3" key="1">
    <citation type="journal article" date="2013" name="PLoS ONE">
        <title>Identification and characterization of three novel lipases belonging to families II and V from Anaerovibrio lipolyticus 5ST.</title>
        <authorList>
            <person name="Prive F."/>
            <person name="Kaderbhai N.N."/>
            <person name="Girdwood S."/>
            <person name="Worgan H.J."/>
            <person name="Pinloche E."/>
            <person name="Scollan N.D."/>
            <person name="Huws S.A."/>
            <person name="Newbold C.J."/>
        </authorList>
    </citation>
    <scope>NUCLEOTIDE SEQUENCE [LARGE SCALE GENOMIC DNA]</scope>
    <source>
        <strain evidence="2 3">5S</strain>
    </source>
</reference>
<feature type="transmembrane region" description="Helical" evidence="1">
    <location>
        <begin position="93"/>
        <end position="115"/>
    </location>
</feature>
<feature type="transmembrane region" description="Helical" evidence="1">
    <location>
        <begin position="13"/>
        <end position="40"/>
    </location>
</feature>
<feature type="transmembrane region" description="Helical" evidence="1">
    <location>
        <begin position="61"/>
        <end position="81"/>
    </location>
</feature>
<evidence type="ECO:0000256" key="1">
    <source>
        <dbReference type="SAM" id="Phobius"/>
    </source>
</evidence>
<evidence type="ECO:0000313" key="3">
    <source>
        <dbReference type="Proteomes" id="UP000030993"/>
    </source>
</evidence>
<protein>
    <submittedName>
        <fullName evidence="2">Uncharacterized protein</fullName>
    </submittedName>
</protein>
<dbReference type="AlphaFoldDB" id="A0A0B2K0U2"/>
<comment type="caution">
    <text evidence="2">The sequence shown here is derived from an EMBL/GenBank/DDBJ whole genome shotgun (WGS) entry which is preliminary data.</text>
</comment>